<dbReference type="OrthoDB" id="3024011at2759"/>
<comment type="caution">
    <text evidence="2">The sequence shown here is derived from an EMBL/GenBank/DDBJ whole genome shotgun (WGS) entry which is preliminary data.</text>
</comment>
<evidence type="ECO:0000313" key="3">
    <source>
        <dbReference type="Proteomes" id="UP000298030"/>
    </source>
</evidence>
<reference evidence="2 3" key="1">
    <citation type="journal article" date="2019" name="Nat. Ecol. Evol.">
        <title>Megaphylogeny resolves global patterns of mushroom evolution.</title>
        <authorList>
            <person name="Varga T."/>
            <person name="Krizsan K."/>
            <person name="Foldi C."/>
            <person name="Dima B."/>
            <person name="Sanchez-Garcia M."/>
            <person name="Sanchez-Ramirez S."/>
            <person name="Szollosi G.J."/>
            <person name="Szarkandi J.G."/>
            <person name="Papp V."/>
            <person name="Albert L."/>
            <person name="Andreopoulos W."/>
            <person name="Angelini C."/>
            <person name="Antonin V."/>
            <person name="Barry K.W."/>
            <person name="Bougher N.L."/>
            <person name="Buchanan P."/>
            <person name="Buyck B."/>
            <person name="Bense V."/>
            <person name="Catcheside P."/>
            <person name="Chovatia M."/>
            <person name="Cooper J."/>
            <person name="Damon W."/>
            <person name="Desjardin D."/>
            <person name="Finy P."/>
            <person name="Geml J."/>
            <person name="Haridas S."/>
            <person name="Hughes K."/>
            <person name="Justo A."/>
            <person name="Karasinski D."/>
            <person name="Kautmanova I."/>
            <person name="Kiss B."/>
            <person name="Kocsube S."/>
            <person name="Kotiranta H."/>
            <person name="LaButti K.M."/>
            <person name="Lechner B.E."/>
            <person name="Liimatainen K."/>
            <person name="Lipzen A."/>
            <person name="Lukacs Z."/>
            <person name="Mihaltcheva S."/>
            <person name="Morgado L.N."/>
            <person name="Niskanen T."/>
            <person name="Noordeloos M.E."/>
            <person name="Ohm R.A."/>
            <person name="Ortiz-Santana B."/>
            <person name="Ovrebo C."/>
            <person name="Racz N."/>
            <person name="Riley R."/>
            <person name="Savchenko A."/>
            <person name="Shiryaev A."/>
            <person name="Soop K."/>
            <person name="Spirin V."/>
            <person name="Szebenyi C."/>
            <person name="Tomsovsky M."/>
            <person name="Tulloss R.E."/>
            <person name="Uehling J."/>
            <person name="Grigoriev I.V."/>
            <person name="Vagvolgyi C."/>
            <person name="Papp T."/>
            <person name="Martin F.M."/>
            <person name="Miettinen O."/>
            <person name="Hibbett D.S."/>
            <person name="Nagy L.G."/>
        </authorList>
    </citation>
    <scope>NUCLEOTIDE SEQUENCE [LARGE SCALE GENOMIC DNA]</scope>
    <source>
        <strain evidence="2 3">FP101781</strain>
    </source>
</reference>
<dbReference type="Pfam" id="PF20415">
    <property type="entry name" value="DUF6699"/>
    <property type="match status" value="1"/>
</dbReference>
<proteinExistence type="predicted"/>
<dbReference type="AlphaFoldDB" id="A0A4Y7SYB7"/>
<sequence length="159" mass="17335">MYSPTWQGPTSIAGGFPSSLPPFRRRFIPLPPLLPWNTELRLDPVLEPKSAPLTRMWDIRTAAYLNEATPLPWLGNPATTPALTSMVIHTSHLAVNLKETPMVVFPAAGGGPVTVKDILDNVHAAAALITSTPPTADLFTWAGLEASKYETQEWVLKLI</sequence>
<organism evidence="2 3">
    <name type="scientific">Coprinellus micaceus</name>
    <name type="common">Glistening ink-cap mushroom</name>
    <name type="synonym">Coprinus micaceus</name>
    <dbReference type="NCBI Taxonomy" id="71717"/>
    <lineage>
        <taxon>Eukaryota</taxon>
        <taxon>Fungi</taxon>
        <taxon>Dikarya</taxon>
        <taxon>Basidiomycota</taxon>
        <taxon>Agaricomycotina</taxon>
        <taxon>Agaricomycetes</taxon>
        <taxon>Agaricomycetidae</taxon>
        <taxon>Agaricales</taxon>
        <taxon>Agaricineae</taxon>
        <taxon>Psathyrellaceae</taxon>
        <taxon>Coprinellus</taxon>
    </lineage>
</organism>
<accession>A0A4Y7SYB7</accession>
<gene>
    <name evidence="2" type="ORF">FA13DRAFT_997081</name>
</gene>
<name>A0A4Y7SYB7_COPMI</name>
<feature type="domain" description="DUF6699" evidence="1">
    <location>
        <begin position="57"/>
        <end position="128"/>
    </location>
</feature>
<protein>
    <recommendedName>
        <fullName evidence="1">DUF6699 domain-containing protein</fullName>
    </recommendedName>
</protein>
<dbReference type="InterPro" id="IPR046522">
    <property type="entry name" value="DUF6699"/>
</dbReference>
<keyword evidence="3" id="KW-1185">Reference proteome</keyword>
<dbReference type="EMBL" id="QPFP01000045">
    <property type="protein sequence ID" value="TEB26856.1"/>
    <property type="molecule type" value="Genomic_DNA"/>
</dbReference>
<evidence type="ECO:0000259" key="1">
    <source>
        <dbReference type="Pfam" id="PF20415"/>
    </source>
</evidence>
<dbReference type="Proteomes" id="UP000298030">
    <property type="component" value="Unassembled WGS sequence"/>
</dbReference>
<evidence type="ECO:0000313" key="2">
    <source>
        <dbReference type="EMBL" id="TEB26856.1"/>
    </source>
</evidence>